<evidence type="ECO:0000313" key="3">
    <source>
        <dbReference type="EMBL" id="KAG2923725.1"/>
    </source>
</evidence>
<sequence length="40" mass="4637">MLCNTQVELNITVKDINAIYSTEYARMLLDHAKLMYEGQC</sequence>
<dbReference type="Proteomes" id="UP000774804">
    <property type="component" value="Unassembled WGS sequence"/>
</dbReference>
<dbReference type="Proteomes" id="UP000251314">
    <property type="component" value="Unassembled WGS sequence"/>
</dbReference>
<dbReference type="EMBL" id="MJFZ01000602">
    <property type="protein sequence ID" value="RAW26960.1"/>
    <property type="molecule type" value="Genomic_DNA"/>
</dbReference>
<evidence type="ECO:0000313" key="2">
    <source>
        <dbReference type="EMBL" id="KAG2901374.1"/>
    </source>
</evidence>
<dbReference type="EMBL" id="RCMK01000529">
    <property type="protein sequence ID" value="KAG2923725.1"/>
    <property type="molecule type" value="Genomic_DNA"/>
</dbReference>
<dbReference type="EMBL" id="RCMI01000668">
    <property type="protein sequence ID" value="KAG2901374.1"/>
    <property type="molecule type" value="Genomic_DNA"/>
</dbReference>
<dbReference type="EMBL" id="RCML01000676">
    <property type="protein sequence ID" value="KAG2971305.1"/>
    <property type="molecule type" value="Genomic_DNA"/>
</dbReference>
<organism evidence="6 7">
    <name type="scientific">Phytophthora cactorum</name>
    <dbReference type="NCBI Taxonomy" id="29920"/>
    <lineage>
        <taxon>Eukaryota</taxon>
        <taxon>Sar</taxon>
        <taxon>Stramenopiles</taxon>
        <taxon>Oomycota</taxon>
        <taxon>Peronosporomycetes</taxon>
        <taxon>Peronosporales</taxon>
        <taxon>Peronosporaceae</taxon>
        <taxon>Phytophthora</taxon>
    </lineage>
</organism>
<dbReference type="EMBL" id="RCMV01000645">
    <property type="protein sequence ID" value="KAG3214352.1"/>
    <property type="molecule type" value="Genomic_DNA"/>
</dbReference>
<evidence type="ECO:0000313" key="5">
    <source>
        <dbReference type="EMBL" id="KAG3214352.1"/>
    </source>
</evidence>
<dbReference type="Proteomes" id="UP000697107">
    <property type="component" value="Unassembled WGS sequence"/>
</dbReference>
<evidence type="ECO:0000313" key="7">
    <source>
        <dbReference type="Proteomes" id="UP000251314"/>
    </source>
</evidence>
<dbReference type="EMBL" id="RCMG01000658">
    <property type="protein sequence ID" value="KAG2850760.1"/>
    <property type="molecule type" value="Genomic_DNA"/>
</dbReference>
<evidence type="ECO:0000313" key="1">
    <source>
        <dbReference type="EMBL" id="KAG2850760.1"/>
    </source>
</evidence>
<reference evidence="6 7" key="1">
    <citation type="submission" date="2018-01" db="EMBL/GenBank/DDBJ databases">
        <title>Draft genome of the strawberry crown rot pathogen Phytophthora cactorum.</title>
        <authorList>
            <person name="Armitage A.D."/>
            <person name="Lysoe E."/>
            <person name="Nellist C.F."/>
            <person name="Harrison R.J."/>
            <person name="Brurberg M.B."/>
        </authorList>
    </citation>
    <scope>NUCLEOTIDE SEQUENCE [LARGE SCALE GENOMIC DNA]</scope>
    <source>
        <strain evidence="6 7">10300</strain>
    </source>
</reference>
<dbReference type="Proteomes" id="UP000735874">
    <property type="component" value="Unassembled WGS sequence"/>
</dbReference>
<gene>
    <name evidence="6" type="ORF">PC110_g16634</name>
    <name evidence="1" type="ORF">PC113_g16493</name>
    <name evidence="2" type="ORF">PC115_g15885</name>
    <name evidence="3" type="ORF">PC117_g15638</name>
    <name evidence="4" type="ORF">PC118_g16358</name>
    <name evidence="5" type="ORF">PC129_g14730</name>
</gene>
<accession>A0A329RRJ9</accession>
<dbReference type="VEuPathDB" id="FungiDB:PC110_g16634"/>
<evidence type="ECO:0000313" key="4">
    <source>
        <dbReference type="EMBL" id="KAG2971305.1"/>
    </source>
</evidence>
<evidence type="ECO:0000313" key="6">
    <source>
        <dbReference type="EMBL" id="RAW26960.1"/>
    </source>
</evidence>
<protein>
    <submittedName>
        <fullName evidence="6">Uncharacterized protein</fullName>
    </submittedName>
</protein>
<keyword evidence="7" id="KW-1185">Reference proteome</keyword>
<dbReference type="Proteomes" id="UP000760860">
    <property type="component" value="Unassembled WGS sequence"/>
</dbReference>
<proteinExistence type="predicted"/>
<reference evidence="1" key="2">
    <citation type="submission" date="2018-10" db="EMBL/GenBank/DDBJ databases">
        <title>Effector identification in a new, highly contiguous assembly of the strawberry crown rot pathogen Phytophthora cactorum.</title>
        <authorList>
            <person name="Armitage A.D."/>
            <person name="Nellist C.F."/>
            <person name="Bates H."/>
            <person name="Vickerstaff R.J."/>
            <person name="Harrison R.J."/>
        </authorList>
    </citation>
    <scope>NUCLEOTIDE SEQUENCE</scope>
    <source>
        <strain evidence="1">15-7</strain>
        <strain evidence="2">4032</strain>
        <strain evidence="3">4040</strain>
        <strain evidence="4">P415</strain>
        <strain evidence="5">P421</strain>
    </source>
</reference>
<comment type="caution">
    <text evidence="6">The sequence shown here is derived from an EMBL/GenBank/DDBJ whole genome shotgun (WGS) entry which is preliminary data.</text>
</comment>
<dbReference type="AlphaFoldDB" id="A0A329RRJ9"/>
<dbReference type="Proteomes" id="UP000736787">
    <property type="component" value="Unassembled WGS sequence"/>
</dbReference>
<name>A0A329RRJ9_9STRA</name>